<feature type="non-terminal residue" evidence="1">
    <location>
        <position position="111"/>
    </location>
</feature>
<name>A0A0S7EMY6_9TELE</name>
<reference evidence="1" key="1">
    <citation type="submission" date="2014-12" db="EMBL/GenBank/DDBJ databases">
        <title>Parallel Evolution in Life History Adaptation Evident in the Tissue-Specific Poeciliopsis prolifica transcriptome.</title>
        <authorList>
            <person name="Jue N.K."/>
            <person name="Foley R.J."/>
            <person name="Obergfell C."/>
            <person name="Reznick D.N."/>
            <person name="O'Neill R.J."/>
            <person name="O'Neill M.J."/>
        </authorList>
    </citation>
    <scope>NUCLEOTIDE SEQUENCE</scope>
</reference>
<accession>A0A0S7EMY6</accession>
<protein>
    <submittedName>
        <fullName evidence="1">PPUP7837</fullName>
    </submittedName>
</protein>
<evidence type="ECO:0000313" key="1">
    <source>
        <dbReference type="EMBL" id="JAO06369.1"/>
    </source>
</evidence>
<proteinExistence type="predicted"/>
<dbReference type="EMBL" id="GBYX01475306">
    <property type="protein sequence ID" value="JAO06369.1"/>
    <property type="molecule type" value="Transcribed_RNA"/>
</dbReference>
<gene>
    <name evidence="1" type="primary">PPUP7837</name>
</gene>
<sequence>MGRCEVGSGRRSLRFPACWSSDDEEEEVGLLKSSGAEPPPLTTSVSLTMAPSVTAEQGGSGQVGRYRCRFLTMNHLEGGNRVRKFNLEEQKKDIKTLQWHLKGAADPVRLA</sequence>
<dbReference type="AlphaFoldDB" id="A0A0S7EMY6"/>
<organism evidence="1">
    <name type="scientific">Poeciliopsis prolifica</name>
    <name type="common">blackstripe livebearer</name>
    <dbReference type="NCBI Taxonomy" id="188132"/>
    <lineage>
        <taxon>Eukaryota</taxon>
        <taxon>Metazoa</taxon>
        <taxon>Chordata</taxon>
        <taxon>Craniata</taxon>
        <taxon>Vertebrata</taxon>
        <taxon>Euteleostomi</taxon>
        <taxon>Actinopterygii</taxon>
        <taxon>Neopterygii</taxon>
        <taxon>Teleostei</taxon>
        <taxon>Neoteleostei</taxon>
        <taxon>Acanthomorphata</taxon>
        <taxon>Ovalentaria</taxon>
        <taxon>Atherinomorphae</taxon>
        <taxon>Cyprinodontiformes</taxon>
        <taxon>Poeciliidae</taxon>
        <taxon>Poeciliinae</taxon>
        <taxon>Poeciliopsis</taxon>
    </lineage>
</organism>